<feature type="domain" description="Glycosyl transferase family 1" evidence="1">
    <location>
        <begin position="198"/>
        <end position="352"/>
    </location>
</feature>
<dbReference type="EMBL" id="JACIHM010000006">
    <property type="protein sequence ID" value="MBB4448286.1"/>
    <property type="molecule type" value="Genomic_DNA"/>
</dbReference>
<dbReference type="PANTHER" id="PTHR12526">
    <property type="entry name" value="GLYCOSYLTRANSFERASE"/>
    <property type="match status" value="1"/>
</dbReference>
<dbReference type="Pfam" id="PF00534">
    <property type="entry name" value="Glycos_transf_1"/>
    <property type="match status" value="1"/>
</dbReference>
<dbReference type="Proteomes" id="UP000520770">
    <property type="component" value="Unassembled WGS sequence"/>
</dbReference>
<dbReference type="AlphaFoldDB" id="A0A7W6XBG0"/>
<dbReference type="Proteomes" id="UP000524535">
    <property type="component" value="Unassembled WGS sequence"/>
</dbReference>
<evidence type="ECO:0000313" key="3">
    <source>
        <dbReference type="EMBL" id="MBB4413652.1"/>
    </source>
</evidence>
<keyword evidence="3" id="KW-0808">Transferase</keyword>
<dbReference type="SUPFAM" id="SSF53756">
    <property type="entry name" value="UDP-Glycosyltransferase/glycogen phosphorylase"/>
    <property type="match status" value="1"/>
</dbReference>
<dbReference type="Proteomes" id="UP000576087">
    <property type="component" value="Unassembled WGS sequence"/>
</dbReference>
<comment type="caution">
    <text evidence="3">The sequence shown here is derived from an EMBL/GenBank/DDBJ whole genome shotgun (WGS) entry which is preliminary data.</text>
</comment>
<dbReference type="CDD" id="cd03801">
    <property type="entry name" value="GT4_PimA-like"/>
    <property type="match status" value="1"/>
</dbReference>
<sequence>MKYKGMLEASLQDAEVTLVGPAPRGVVIVSTGGVKGGGGIGSVTRMMTRWIRDNRRDIHVEPIDPRGEGSIAWSPLYIAAGLVKILALRLSGRADILHLQVSERMSFPRKGIFQIFGRLIGMRVVLHHHGAELVPFYREASPRMKSLVRRMVHGADINIVLGEVWRKLLTDEMDLDAKKVTVRFNAAENVGAGADTADPWHFLIVANLSPRKGVGELLRAVARLKADGHPIRLTLAGGGQIDRYKAEAEELGITGRVDFTGWVSGKDVHGLLRSRSALVLPSYQEGFPMAIIESLSAGLPVIATPVGSIGEMMKNGDDCLLVQPGDVDGLTAALLTMATDAALRDRLKENGKALYAQHFDIDGYMQRMIALYGKLLAA</sequence>
<evidence type="ECO:0000313" key="2">
    <source>
        <dbReference type="EMBL" id="MBB4350316.1"/>
    </source>
</evidence>
<evidence type="ECO:0000313" key="4">
    <source>
        <dbReference type="EMBL" id="MBB4448286.1"/>
    </source>
</evidence>
<name>A0A7W6XBG0_9HYPH</name>
<dbReference type="Gene3D" id="3.40.50.2000">
    <property type="entry name" value="Glycogen Phosphorylase B"/>
    <property type="match status" value="2"/>
</dbReference>
<evidence type="ECO:0000313" key="7">
    <source>
        <dbReference type="Proteomes" id="UP000576087"/>
    </source>
</evidence>
<protein>
    <submittedName>
        <fullName evidence="3">Glycosyltransferase involved in cell wall biosynthesis</fullName>
    </submittedName>
</protein>
<dbReference type="EMBL" id="JACIGY010000006">
    <property type="protein sequence ID" value="MBB4413652.1"/>
    <property type="molecule type" value="Genomic_DNA"/>
</dbReference>
<accession>A0A7W6XBG0</accession>
<proteinExistence type="predicted"/>
<organism evidence="3 6">
    <name type="scientific">Aliirhizobium cellulosilyticum</name>
    <dbReference type="NCBI Taxonomy" id="393664"/>
    <lineage>
        <taxon>Bacteria</taxon>
        <taxon>Pseudomonadati</taxon>
        <taxon>Pseudomonadota</taxon>
        <taxon>Alphaproteobacteria</taxon>
        <taxon>Hyphomicrobiales</taxon>
        <taxon>Rhizobiaceae</taxon>
        <taxon>Aliirhizobium</taxon>
    </lineage>
</organism>
<reference evidence="5 6" key="1">
    <citation type="submission" date="2020-08" db="EMBL/GenBank/DDBJ databases">
        <title>Genomic Encyclopedia of Type Strains, Phase IV (KMG-V): Genome sequencing to study the core and pangenomes of soil and plant-associated prokaryotes.</title>
        <authorList>
            <person name="Whitman W."/>
        </authorList>
    </citation>
    <scope>NUCLEOTIDE SEQUENCE [LARGE SCALE GENOMIC DNA]</scope>
    <source>
        <strain evidence="3 6">SEMIA 444</strain>
        <strain evidence="2 5">SEMIA 448</strain>
        <strain evidence="4 7">SEMIA 452</strain>
    </source>
</reference>
<keyword evidence="6" id="KW-1185">Reference proteome</keyword>
<dbReference type="GO" id="GO:0016757">
    <property type="term" value="F:glycosyltransferase activity"/>
    <property type="evidence" value="ECO:0007669"/>
    <property type="project" value="InterPro"/>
</dbReference>
<evidence type="ECO:0000313" key="6">
    <source>
        <dbReference type="Proteomes" id="UP000524535"/>
    </source>
</evidence>
<evidence type="ECO:0000259" key="1">
    <source>
        <dbReference type="Pfam" id="PF00534"/>
    </source>
</evidence>
<evidence type="ECO:0000313" key="5">
    <source>
        <dbReference type="Proteomes" id="UP000520770"/>
    </source>
</evidence>
<dbReference type="RefSeq" id="WP_183826970.1">
    <property type="nucleotide sequence ID" value="NZ_JACIGW010000005.1"/>
</dbReference>
<dbReference type="InterPro" id="IPR001296">
    <property type="entry name" value="Glyco_trans_1"/>
</dbReference>
<dbReference type="PANTHER" id="PTHR12526:SF631">
    <property type="entry name" value="BLL6306 PROTEIN"/>
    <property type="match status" value="1"/>
</dbReference>
<gene>
    <name evidence="3" type="ORF">GGE31_004180</name>
    <name evidence="2" type="ORF">GGE33_004081</name>
    <name evidence="4" type="ORF">GGE35_004123</name>
</gene>
<dbReference type="EMBL" id="JACIGW010000005">
    <property type="protein sequence ID" value="MBB4350316.1"/>
    <property type="molecule type" value="Genomic_DNA"/>
</dbReference>